<dbReference type="InterPro" id="IPR029058">
    <property type="entry name" value="AB_hydrolase_fold"/>
</dbReference>
<dbReference type="AlphaFoldDB" id="A0A089HJR4"/>
<reference evidence="2 3" key="1">
    <citation type="submission" date="2014-08" db="EMBL/GenBank/DDBJ databases">
        <title>Comparative genomics of the Paenibacillus odorifer group.</title>
        <authorList>
            <person name="den Bakker H.C."/>
            <person name="Tsai Y.-C."/>
            <person name="Martin N."/>
            <person name="Korlach J."/>
            <person name="Wiedmann M."/>
        </authorList>
    </citation>
    <scope>NUCLEOTIDE SEQUENCE [LARGE SCALE GENOMIC DNA]</scope>
    <source>
        <strain evidence="2 3">DSM 1735</strain>
    </source>
</reference>
<dbReference type="PANTHER" id="PTHR43798">
    <property type="entry name" value="MONOACYLGLYCEROL LIPASE"/>
    <property type="match status" value="1"/>
</dbReference>
<dbReference type="PANTHER" id="PTHR43798:SF6">
    <property type="entry name" value="HYDROLASE, PUTATIVE (AFU_ORTHOLOGUE AFUA_4G13070)-RELATED"/>
    <property type="match status" value="1"/>
</dbReference>
<gene>
    <name evidence="2" type="ORF">PDUR_01805</name>
</gene>
<sequence>MPYCQTGKAELYYEDWGEGRPIVMIHGFSPDHRLMSGCMEPVFRERKGWRRLYIDLPGMGKSRHYQDIGSSDEMLETVLSFLDTVLPDETYCLAGESYGGYIVRGIIAGRPEQVDGAALICPMIIPEKEDRKLPAHSAVYTDVNFVEKLTKEQRDDFRSIGVVLDEYTWNRYNEEILSGIRLADEDFLAAIKARYGFSFPVDQDEFHKPGLFVTGRQDSMTGYIDAFSILDKYTRTSFAVLDRAGHNLQIEQPELFNALMQEWLDRVEEDGIK</sequence>
<dbReference type="OrthoDB" id="6191536at2"/>
<dbReference type="eggNOG" id="COG0596">
    <property type="taxonomic scope" value="Bacteria"/>
</dbReference>
<dbReference type="GO" id="GO:0016787">
    <property type="term" value="F:hydrolase activity"/>
    <property type="evidence" value="ECO:0007669"/>
    <property type="project" value="UniProtKB-KW"/>
</dbReference>
<dbReference type="RefSeq" id="WP_042204819.1">
    <property type="nucleotide sequence ID" value="NZ_CP009288.1"/>
</dbReference>
<evidence type="ECO:0000259" key="1">
    <source>
        <dbReference type="Pfam" id="PF12697"/>
    </source>
</evidence>
<feature type="domain" description="AB hydrolase-1" evidence="1">
    <location>
        <begin position="22"/>
        <end position="258"/>
    </location>
</feature>
<keyword evidence="2" id="KW-0378">Hydrolase</keyword>
<organism evidence="2 3">
    <name type="scientific">Paenibacillus durus</name>
    <name type="common">Paenibacillus azotofixans</name>
    <dbReference type="NCBI Taxonomy" id="44251"/>
    <lineage>
        <taxon>Bacteria</taxon>
        <taxon>Bacillati</taxon>
        <taxon>Bacillota</taxon>
        <taxon>Bacilli</taxon>
        <taxon>Bacillales</taxon>
        <taxon>Paenibacillaceae</taxon>
        <taxon>Paenibacillus</taxon>
    </lineage>
</organism>
<protein>
    <submittedName>
        <fullName evidence="2">2-hydroxy-6-oxo-6-phenylhexa-2,4-dienoate hydrolase</fullName>
    </submittedName>
</protein>
<dbReference type="STRING" id="44251.PDUR_01805"/>
<dbReference type="InterPro" id="IPR000073">
    <property type="entry name" value="AB_hydrolase_1"/>
</dbReference>
<dbReference type="EMBL" id="CP009288">
    <property type="protein sequence ID" value="AIQ10890.1"/>
    <property type="molecule type" value="Genomic_DNA"/>
</dbReference>
<dbReference type="SUPFAM" id="SSF53474">
    <property type="entry name" value="alpha/beta-Hydrolases"/>
    <property type="match status" value="1"/>
</dbReference>
<proteinExistence type="predicted"/>
<accession>A0A089HJR4</accession>
<dbReference type="Gene3D" id="3.40.50.1820">
    <property type="entry name" value="alpha/beta hydrolase"/>
    <property type="match status" value="1"/>
</dbReference>
<dbReference type="InterPro" id="IPR050266">
    <property type="entry name" value="AB_hydrolase_sf"/>
</dbReference>
<evidence type="ECO:0000313" key="3">
    <source>
        <dbReference type="Proteomes" id="UP000029409"/>
    </source>
</evidence>
<dbReference type="KEGG" id="pdu:PDUR_01805"/>
<evidence type="ECO:0000313" key="2">
    <source>
        <dbReference type="EMBL" id="AIQ10890.1"/>
    </source>
</evidence>
<dbReference type="Pfam" id="PF12697">
    <property type="entry name" value="Abhydrolase_6"/>
    <property type="match status" value="1"/>
</dbReference>
<keyword evidence="3" id="KW-1185">Reference proteome</keyword>
<dbReference type="Proteomes" id="UP000029409">
    <property type="component" value="Chromosome"/>
</dbReference>
<name>A0A089HJR4_PAEDU</name>